<reference evidence="1" key="1">
    <citation type="submission" date="2020-05" db="EMBL/GenBank/DDBJ databases">
        <title>Mycena genomes resolve the evolution of fungal bioluminescence.</title>
        <authorList>
            <person name="Tsai I.J."/>
        </authorList>
    </citation>
    <scope>NUCLEOTIDE SEQUENCE</scope>
    <source>
        <strain evidence="1">160909Yilan</strain>
    </source>
</reference>
<sequence>MTARRFGDSGSLDSLPTNRTTLANLPHSTMVLTRRAARDLKSIIRRLPAEVLLAMCGCASDSTLASLCSTSRTMRALATPVLYRSVSLTERTQAKRFIETVASRPGLAAHVRRLLLRRVELSGRTAQTLNRILPLMTRLEDLDLRSVAFWLEGGIGGACFGDLRTFRGLAIPPSWASLQAFLGRHGSITTLDVLGFRENESGLSAVHLPQLTEYVGTASFMSHLDDATVRGIRSLDLRALDASLGAVLLRLGPSANLRRVAGTLVDVEAAEVLETVGEHAPKIEHMVFRARKPVELPLATVAERLGALPRLRELGFRRYTYPSEAAGAAHTWGAACKTLVRVVLDGADWRRVGGQWTVAAIQADDEQ</sequence>
<name>A0A8H6X8J4_9AGAR</name>
<evidence type="ECO:0000313" key="1">
    <source>
        <dbReference type="EMBL" id="KAF7336413.1"/>
    </source>
</evidence>
<comment type="caution">
    <text evidence="1">The sequence shown here is derived from an EMBL/GenBank/DDBJ whole genome shotgun (WGS) entry which is preliminary data.</text>
</comment>
<evidence type="ECO:0000313" key="2">
    <source>
        <dbReference type="Proteomes" id="UP000623467"/>
    </source>
</evidence>
<dbReference type="OrthoDB" id="5139510at2759"/>
<keyword evidence="2" id="KW-1185">Reference proteome</keyword>
<evidence type="ECO:0008006" key="3">
    <source>
        <dbReference type="Google" id="ProtNLM"/>
    </source>
</evidence>
<proteinExistence type="predicted"/>
<dbReference type="InterPro" id="IPR032675">
    <property type="entry name" value="LRR_dom_sf"/>
</dbReference>
<dbReference type="AlphaFoldDB" id="A0A8H6X8J4"/>
<accession>A0A8H6X8J4</accession>
<gene>
    <name evidence="1" type="ORF">MSAN_02295300</name>
</gene>
<dbReference type="Gene3D" id="3.80.10.10">
    <property type="entry name" value="Ribonuclease Inhibitor"/>
    <property type="match status" value="1"/>
</dbReference>
<protein>
    <recommendedName>
        <fullName evidence="3">F-box domain-containing protein</fullName>
    </recommendedName>
</protein>
<dbReference type="Proteomes" id="UP000623467">
    <property type="component" value="Unassembled WGS sequence"/>
</dbReference>
<dbReference type="EMBL" id="JACAZH010000037">
    <property type="protein sequence ID" value="KAF7336413.1"/>
    <property type="molecule type" value="Genomic_DNA"/>
</dbReference>
<organism evidence="1 2">
    <name type="scientific">Mycena sanguinolenta</name>
    <dbReference type="NCBI Taxonomy" id="230812"/>
    <lineage>
        <taxon>Eukaryota</taxon>
        <taxon>Fungi</taxon>
        <taxon>Dikarya</taxon>
        <taxon>Basidiomycota</taxon>
        <taxon>Agaricomycotina</taxon>
        <taxon>Agaricomycetes</taxon>
        <taxon>Agaricomycetidae</taxon>
        <taxon>Agaricales</taxon>
        <taxon>Marasmiineae</taxon>
        <taxon>Mycenaceae</taxon>
        <taxon>Mycena</taxon>
    </lineage>
</organism>